<proteinExistence type="predicted"/>
<feature type="domain" description="CCHC-type" evidence="3">
    <location>
        <begin position="85"/>
        <end position="101"/>
    </location>
</feature>
<evidence type="ECO:0000313" key="6">
    <source>
        <dbReference type="Proteomes" id="UP000332933"/>
    </source>
</evidence>
<gene>
    <name evidence="5" type="primary">Aste57867_2437</name>
    <name evidence="4" type="ORF">As57867_002431</name>
    <name evidence="5" type="ORF">ASTE57867_2437</name>
</gene>
<dbReference type="AlphaFoldDB" id="A0A485KCR7"/>
<dbReference type="InterPro" id="IPR001878">
    <property type="entry name" value="Znf_CCHC"/>
</dbReference>
<dbReference type="Gene3D" id="2.40.70.10">
    <property type="entry name" value="Acid Proteases"/>
    <property type="match status" value="1"/>
</dbReference>
<dbReference type="InterPro" id="IPR021109">
    <property type="entry name" value="Peptidase_aspartic_dom_sf"/>
</dbReference>
<evidence type="ECO:0000313" key="5">
    <source>
        <dbReference type="EMBL" id="VFT79638.1"/>
    </source>
</evidence>
<dbReference type="EMBL" id="VJMH01000283">
    <property type="protein sequence ID" value="KAF0717210.1"/>
    <property type="molecule type" value="Genomic_DNA"/>
</dbReference>
<keyword evidence="1" id="KW-0862">Zinc</keyword>
<dbReference type="EMBL" id="CAADRA010000283">
    <property type="protein sequence ID" value="VFT79638.1"/>
    <property type="molecule type" value="Genomic_DNA"/>
</dbReference>
<accession>A0A485KCR7</accession>
<dbReference type="SUPFAM" id="SSF57756">
    <property type="entry name" value="Retrovirus zinc finger-like domains"/>
    <property type="match status" value="1"/>
</dbReference>
<reference evidence="4" key="2">
    <citation type="submission" date="2019-06" db="EMBL/GenBank/DDBJ databases">
        <title>Genomics analysis of Aphanomyces spp. identifies a new class of oomycete effector associated with host adaptation.</title>
        <authorList>
            <person name="Gaulin E."/>
        </authorList>
    </citation>
    <scope>NUCLEOTIDE SEQUENCE</scope>
    <source>
        <strain evidence="4">CBS 578.67</strain>
    </source>
</reference>
<sequence length="518" mass="60068">MTREEVKYRQCKTLTAATRMALGYERAHAMSLGLKSNKSITYSRRRHEDERRATAQRDEVEESQDMEVDNFIVREKHKRDLSKVRCYNCLEFGHIAEKCPKKKKRISPKAPRQHNVEVHEEGLLDAEVEYITIGHIKDNEYEKYVQVLRNIEPHDTPAGTQSGRTPVRHLMGVVDAPNEWLEAMMATTQPSKLRHREALLIVTGVVNGKPFKHVVRTKTVRLAGNDGAMSEPTRTREVKENVAIDVFFFKDTPMIEWDLKEKDFDVILGQPWFQQHNPAIDWRKQTIVSVDETVEANAMRLNPRKSMRYLRKINDVELPDGLPPKRSMQFDLTLKSDAKPKPHASFRLTKVEQASPDKFVDDMKKKGWVELSSSDWVSNIFAVPQDENEKLPSRHVWLKTATANTPMRWVLDYQHVNSQSEIPKIPLLNIEDLFNKMHGCSIFTKIDLASGYHQMLVVPHARKYTAFRTNKEILQWCVAPMGWLGCQHLVETYVIVFRQVSICGRLLGRHLHLLEEYE</sequence>
<dbReference type="Gene3D" id="4.10.60.10">
    <property type="entry name" value="Zinc finger, CCHC-type"/>
    <property type="match status" value="1"/>
</dbReference>
<dbReference type="OrthoDB" id="161383at2759"/>
<feature type="region of interest" description="Disordered" evidence="2">
    <location>
        <begin position="42"/>
        <end position="63"/>
    </location>
</feature>
<dbReference type="PANTHER" id="PTHR15503:SF22">
    <property type="entry name" value="TRANSPOSON TY3-I GAG POLYPROTEIN"/>
    <property type="match status" value="1"/>
</dbReference>
<keyword evidence="1" id="KW-0479">Metal-binding</keyword>
<dbReference type="InterPro" id="IPR032567">
    <property type="entry name" value="RTL1-rel"/>
</dbReference>
<evidence type="ECO:0000313" key="4">
    <source>
        <dbReference type="EMBL" id="KAF0717210.1"/>
    </source>
</evidence>
<dbReference type="Proteomes" id="UP000332933">
    <property type="component" value="Unassembled WGS sequence"/>
</dbReference>
<dbReference type="InterPro" id="IPR036875">
    <property type="entry name" value="Znf_CCHC_sf"/>
</dbReference>
<feature type="compositionally biased region" description="Basic and acidic residues" evidence="2">
    <location>
        <begin position="46"/>
        <end position="58"/>
    </location>
</feature>
<evidence type="ECO:0000256" key="2">
    <source>
        <dbReference type="SAM" id="MobiDB-lite"/>
    </source>
</evidence>
<dbReference type="PANTHER" id="PTHR15503">
    <property type="entry name" value="LDOC1 RELATED"/>
    <property type="match status" value="1"/>
</dbReference>
<dbReference type="SUPFAM" id="SSF56672">
    <property type="entry name" value="DNA/RNA polymerases"/>
    <property type="match status" value="1"/>
</dbReference>
<keyword evidence="6" id="KW-1185">Reference proteome</keyword>
<keyword evidence="1" id="KW-0863">Zinc-finger</keyword>
<dbReference type="GO" id="GO:0003676">
    <property type="term" value="F:nucleic acid binding"/>
    <property type="evidence" value="ECO:0007669"/>
    <property type="project" value="InterPro"/>
</dbReference>
<dbReference type="PROSITE" id="PS50158">
    <property type="entry name" value="ZF_CCHC"/>
    <property type="match status" value="1"/>
</dbReference>
<evidence type="ECO:0000256" key="1">
    <source>
        <dbReference type="PROSITE-ProRule" id="PRU00047"/>
    </source>
</evidence>
<name>A0A485KCR7_9STRA</name>
<protein>
    <submittedName>
        <fullName evidence="5">Aste57867_2437 protein</fullName>
    </submittedName>
</protein>
<evidence type="ECO:0000259" key="3">
    <source>
        <dbReference type="PROSITE" id="PS50158"/>
    </source>
</evidence>
<reference evidence="5 6" key="1">
    <citation type="submission" date="2019-03" db="EMBL/GenBank/DDBJ databases">
        <authorList>
            <person name="Gaulin E."/>
            <person name="Dumas B."/>
        </authorList>
    </citation>
    <scope>NUCLEOTIDE SEQUENCE [LARGE SCALE GENOMIC DNA]</scope>
    <source>
        <strain evidence="5">CBS 568.67</strain>
    </source>
</reference>
<dbReference type="Gene3D" id="3.10.10.10">
    <property type="entry name" value="HIV Type 1 Reverse Transcriptase, subunit A, domain 1"/>
    <property type="match status" value="1"/>
</dbReference>
<dbReference type="GO" id="GO:0008270">
    <property type="term" value="F:zinc ion binding"/>
    <property type="evidence" value="ECO:0007669"/>
    <property type="project" value="UniProtKB-KW"/>
</dbReference>
<organism evidence="5 6">
    <name type="scientific">Aphanomyces stellatus</name>
    <dbReference type="NCBI Taxonomy" id="120398"/>
    <lineage>
        <taxon>Eukaryota</taxon>
        <taxon>Sar</taxon>
        <taxon>Stramenopiles</taxon>
        <taxon>Oomycota</taxon>
        <taxon>Saprolegniomycetes</taxon>
        <taxon>Saprolegniales</taxon>
        <taxon>Verrucalvaceae</taxon>
        <taxon>Aphanomyces</taxon>
    </lineage>
</organism>
<dbReference type="InterPro" id="IPR043502">
    <property type="entry name" value="DNA/RNA_pol_sf"/>
</dbReference>
<dbReference type="SMART" id="SM00343">
    <property type="entry name" value="ZnF_C2HC"/>
    <property type="match status" value="1"/>
</dbReference>